<evidence type="ECO:0000313" key="2">
    <source>
        <dbReference type="Proteomes" id="UP000028123"/>
    </source>
</evidence>
<dbReference type="Proteomes" id="UP000028123">
    <property type="component" value="Unassembled WGS sequence"/>
</dbReference>
<dbReference type="AlphaFoldDB" id="A0A081PAC0"/>
<dbReference type="EMBL" id="JNVM01000002">
    <property type="protein sequence ID" value="KEQ27643.1"/>
    <property type="molecule type" value="Genomic_DNA"/>
</dbReference>
<reference evidence="1 2" key="1">
    <citation type="submission" date="2014-06" db="EMBL/GenBank/DDBJ databases">
        <title>Draft genome sequence of Paenibacillus sp. MSt1.</title>
        <authorList>
            <person name="Aw Y.K."/>
            <person name="Ong K.S."/>
            <person name="Gan H.M."/>
            <person name="Lee S.M."/>
        </authorList>
    </citation>
    <scope>NUCLEOTIDE SEQUENCE [LARGE SCALE GENOMIC DNA]</scope>
    <source>
        <strain evidence="1 2">MSt1</strain>
    </source>
</reference>
<proteinExistence type="predicted"/>
<comment type="caution">
    <text evidence="1">The sequence shown here is derived from an EMBL/GenBank/DDBJ whole genome shotgun (WGS) entry which is preliminary data.</text>
</comment>
<keyword evidence="2" id="KW-1185">Reference proteome</keyword>
<protein>
    <submittedName>
        <fullName evidence="1">Uncharacterized protein</fullName>
    </submittedName>
</protein>
<dbReference type="RefSeq" id="WP_036675426.1">
    <property type="nucleotide sequence ID" value="NZ_JNVM01000002.1"/>
</dbReference>
<accession>A0A081PAC0</accession>
<sequence>MITANEILSIIGDGTLLERVFNKEVDWDVELDARDEAEFAETWSSSYNKLEAMHPSEDAVIREIRETVFKQTFRITQSPELAGYVSDDFGLIAKAFENKIEIEFVNNLWDSYTKGSFPR</sequence>
<name>A0A081PAC0_9BACL</name>
<dbReference type="OrthoDB" id="6903468at2"/>
<organism evidence="1 2">
    <name type="scientific">Paenibacillus tyrfis</name>
    <dbReference type="NCBI Taxonomy" id="1501230"/>
    <lineage>
        <taxon>Bacteria</taxon>
        <taxon>Bacillati</taxon>
        <taxon>Bacillota</taxon>
        <taxon>Bacilli</taxon>
        <taxon>Bacillales</taxon>
        <taxon>Paenibacillaceae</taxon>
        <taxon>Paenibacillus</taxon>
    </lineage>
</organism>
<gene>
    <name evidence="1" type="ORF">ET33_13200</name>
</gene>
<dbReference type="eggNOG" id="ENOG50331YN">
    <property type="taxonomic scope" value="Bacteria"/>
</dbReference>
<evidence type="ECO:0000313" key="1">
    <source>
        <dbReference type="EMBL" id="KEQ27643.1"/>
    </source>
</evidence>